<organism evidence="1 2">
    <name type="scientific">Vibrio splendidus 12E03</name>
    <dbReference type="NCBI Taxonomy" id="1191305"/>
    <lineage>
        <taxon>Bacteria</taxon>
        <taxon>Pseudomonadati</taxon>
        <taxon>Pseudomonadota</taxon>
        <taxon>Gammaproteobacteria</taxon>
        <taxon>Vibrionales</taxon>
        <taxon>Vibrionaceae</taxon>
        <taxon>Vibrio</taxon>
    </lineage>
</organism>
<gene>
    <name evidence="1" type="ORF">A142_21815</name>
</gene>
<reference evidence="1 2" key="1">
    <citation type="journal article" date="2012" name="Science">
        <title>Ecological populations of bacteria act as socially cohesive units of antibiotic production and resistance.</title>
        <authorList>
            <person name="Cordero O.X."/>
            <person name="Wildschutte H."/>
            <person name="Kirkup B."/>
            <person name="Proehl S."/>
            <person name="Ngo L."/>
            <person name="Hussain F."/>
            <person name="Le Roux F."/>
            <person name="Mincer T."/>
            <person name="Polz M.F."/>
        </authorList>
    </citation>
    <scope>NUCLEOTIDE SEQUENCE [LARGE SCALE GENOMIC DNA]</scope>
    <source>
        <strain evidence="1 2">12E03</strain>
    </source>
</reference>
<evidence type="ECO:0000313" key="1">
    <source>
        <dbReference type="EMBL" id="OEF92827.1"/>
    </source>
</evidence>
<name>A0A1E5FRC8_VIBSP</name>
<dbReference type="RefSeq" id="WP_019825720.1">
    <property type="nucleotide sequence ID" value="NZ_AJZD02000194.1"/>
</dbReference>
<sequence>MKIKNILDELKFVDENAQMLCVASSAELRSRIYLVGQVLENIPGVVLGEREPHLREKTVGTFREELKNFGAQFDENDFLMESTHEINEEIYEIRYYKLTHIRYEGGEVVFHSEVGELQELREIHQEPECE</sequence>
<proteinExistence type="predicted"/>
<comment type="caution">
    <text evidence="1">The sequence shown here is derived from an EMBL/GenBank/DDBJ whole genome shotgun (WGS) entry which is preliminary data.</text>
</comment>
<dbReference type="Proteomes" id="UP000094802">
    <property type="component" value="Unassembled WGS sequence"/>
</dbReference>
<protein>
    <submittedName>
        <fullName evidence="1">Uncharacterized protein</fullName>
    </submittedName>
</protein>
<accession>A0A1E5FRC8</accession>
<dbReference type="EMBL" id="AJZD02000194">
    <property type="protein sequence ID" value="OEF92827.1"/>
    <property type="molecule type" value="Genomic_DNA"/>
</dbReference>
<dbReference type="OrthoDB" id="5906282at2"/>
<dbReference type="AlphaFoldDB" id="A0A1E5FRC8"/>
<evidence type="ECO:0000313" key="2">
    <source>
        <dbReference type="Proteomes" id="UP000094802"/>
    </source>
</evidence>